<dbReference type="GO" id="GO:0000381">
    <property type="term" value="P:regulation of alternative mRNA splicing, via spliceosome"/>
    <property type="evidence" value="ECO:0007669"/>
    <property type="project" value="TreeGrafter"/>
</dbReference>
<protein>
    <recommendedName>
        <fullName evidence="2">YTH domain-containing protein</fullName>
    </recommendedName>
</protein>
<dbReference type="PANTHER" id="PTHR12357">
    <property type="entry name" value="YTH YT521-B HOMOLOGY DOMAIN-CONTAINING"/>
    <property type="match status" value="1"/>
</dbReference>
<dbReference type="InterPro" id="IPR045168">
    <property type="entry name" value="YTH_prot"/>
</dbReference>
<evidence type="ECO:0000313" key="4">
    <source>
        <dbReference type="Proteomes" id="UP000224854"/>
    </source>
</evidence>
<dbReference type="InterPro" id="IPR007275">
    <property type="entry name" value="YTH_domain"/>
</dbReference>
<comment type="caution">
    <text evidence="3">The sequence shown here is derived from an EMBL/GenBank/DDBJ whole genome shotgun (WGS) entry which is preliminary data.</text>
</comment>
<dbReference type="Gene3D" id="3.10.590.10">
    <property type="entry name" value="ph1033 like domains"/>
    <property type="match status" value="1"/>
</dbReference>
<feature type="region of interest" description="Disordered" evidence="1">
    <location>
        <begin position="376"/>
        <end position="424"/>
    </location>
</feature>
<reference evidence="3 4" key="1">
    <citation type="submission" date="2017-06" db="EMBL/GenBank/DDBJ databases">
        <title>Ant-infecting Ophiocordyceps genomes reveal a high diversity of potential behavioral manipulation genes and a possible major role for enterotoxins.</title>
        <authorList>
            <person name="De Bekker C."/>
            <person name="Evans H.C."/>
            <person name="Brachmann A."/>
            <person name="Hughes D.P."/>
        </authorList>
    </citation>
    <scope>NUCLEOTIDE SEQUENCE [LARGE SCALE GENOMIC DNA]</scope>
    <source>
        <strain evidence="3 4">1348a</strain>
    </source>
</reference>
<organism evidence="3 4">
    <name type="scientific">Ophiocordyceps australis</name>
    <dbReference type="NCBI Taxonomy" id="1399860"/>
    <lineage>
        <taxon>Eukaryota</taxon>
        <taxon>Fungi</taxon>
        <taxon>Dikarya</taxon>
        <taxon>Ascomycota</taxon>
        <taxon>Pezizomycotina</taxon>
        <taxon>Sordariomycetes</taxon>
        <taxon>Hypocreomycetidae</taxon>
        <taxon>Hypocreales</taxon>
        <taxon>Ophiocordycipitaceae</taxon>
        <taxon>Ophiocordyceps</taxon>
    </lineage>
</organism>
<evidence type="ECO:0000256" key="1">
    <source>
        <dbReference type="SAM" id="MobiDB-lite"/>
    </source>
</evidence>
<dbReference type="GO" id="GO:0005654">
    <property type="term" value="C:nucleoplasm"/>
    <property type="evidence" value="ECO:0007669"/>
    <property type="project" value="TreeGrafter"/>
</dbReference>
<evidence type="ECO:0000259" key="2">
    <source>
        <dbReference type="PROSITE" id="PS50882"/>
    </source>
</evidence>
<evidence type="ECO:0000313" key="3">
    <source>
        <dbReference type="EMBL" id="PHH82929.1"/>
    </source>
</evidence>
<dbReference type="Proteomes" id="UP000224854">
    <property type="component" value="Unassembled WGS sequence"/>
</dbReference>
<dbReference type="AlphaFoldDB" id="A0A2C5Y4Y0"/>
<dbReference type="PROSITE" id="PS50882">
    <property type="entry name" value="YTH"/>
    <property type="match status" value="1"/>
</dbReference>
<feature type="compositionally biased region" description="Polar residues" evidence="1">
    <location>
        <begin position="152"/>
        <end position="170"/>
    </location>
</feature>
<feature type="domain" description="YTH" evidence="2">
    <location>
        <begin position="206"/>
        <end position="341"/>
    </location>
</feature>
<dbReference type="PANTHER" id="PTHR12357:SF3">
    <property type="entry name" value="YTH DOMAIN-CONTAINING PROTEIN 1"/>
    <property type="match status" value="1"/>
</dbReference>
<dbReference type="CDD" id="cd21134">
    <property type="entry name" value="YTH"/>
    <property type="match status" value="1"/>
</dbReference>
<dbReference type="EMBL" id="NJEU01000035">
    <property type="protein sequence ID" value="PHH82929.1"/>
    <property type="molecule type" value="Genomic_DNA"/>
</dbReference>
<gene>
    <name evidence="3" type="ORF">CDD82_4252</name>
</gene>
<dbReference type="GO" id="GO:0003729">
    <property type="term" value="F:mRNA binding"/>
    <property type="evidence" value="ECO:0007669"/>
    <property type="project" value="TreeGrafter"/>
</dbReference>
<dbReference type="OrthoDB" id="6103986at2759"/>
<proteinExistence type="predicted"/>
<sequence length="424" mass="46746">MYPPNPTHVAPNVVPNAAKANDAAVTADNIRATLLDKLFKVDPDIQLWLKYSGYFNLARREFTLDKLRKLEALEDERSELLLELGTPVSAVAANKDDAIISVTTKLPSMSSVPAAVDKPKQAGDDTPSVTPCKRSTVLEPFPAAPRSPPPTHQSTANVTQTASSSSVPNSTCATPQVATSVVPQTAPVASTTTPSTLQGPTRLKDSRFFLVKCSNTANIYMSQRDGMWVTQAKNEALFAKAFKECESVILFFSINKSRYFQGFARMTSLPDAKLEKPDWIKRINLTAVTEPFTVEWMNQSDTSFDDVGDLRNSLNDYRSVVVGRDGQEYPVECARKMMAIMSQTIQKQPPVLRPIVAKSNAKHSYIWRSPTKIAPKSLKAARGDPVDRADRLNWRPRPSESSSSDDMQRDGTNPPNLIDFQGQL</sequence>
<feature type="region of interest" description="Disordered" evidence="1">
    <location>
        <begin position="110"/>
        <end position="170"/>
    </location>
</feature>
<name>A0A2C5Y4Y0_9HYPO</name>
<accession>A0A2C5Y4Y0</accession>
<dbReference type="Pfam" id="PF04146">
    <property type="entry name" value="YTH"/>
    <property type="match status" value="1"/>
</dbReference>
<feature type="compositionally biased region" description="Basic and acidic residues" evidence="1">
    <location>
        <begin position="381"/>
        <end position="393"/>
    </location>
</feature>
<dbReference type="GO" id="GO:1990247">
    <property type="term" value="F:N6-methyladenosine-containing RNA reader activity"/>
    <property type="evidence" value="ECO:0007669"/>
    <property type="project" value="TreeGrafter"/>
</dbReference>
<keyword evidence="4" id="KW-1185">Reference proteome</keyword>
<feature type="compositionally biased region" description="Pro residues" evidence="1">
    <location>
        <begin position="142"/>
        <end position="151"/>
    </location>
</feature>
<dbReference type="GO" id="GO:0000398">
    <property type="term" value="P:mRNA splicing, via spliceosome"/>
    <property type="evidence" value="ECO:0007669"/>
    <property type="project" value="TreeGrafter"/>
</dbReference>